<evidence type="ECO:0000313" key="2">
    <source>
        <dbReference type="Proteomes" id="UP000252100"/>
    </source>
</evidence>
<organism evidence="1 2">
    <name type="scientific">Salicibibacter kimchii</name>
    <dbReference type="NCBI Taxonomy" id="2099786"/>
    <lineage>
        <taxon>Bacteria</taxon>
        <taxon>Bacillati</taxon>
        <taxon>Bacillota</taxon>
        <taxon>Bacilli</taxon>
        <taxon>Bacillales</taxon>
        <taxon>Bacillaceae</taxon>
        <taxon>Salicibibacter</taxon>
    </lineage>
</organism>
<dbReference type="KEGG" id="rue:DT065_00285"/>
<gene>
    <name evidence="1" type="ORF">DT065_00285</name>
</gene>
<accession>A0A345BUH3</accession>
<dbReference type="Proteomes" id="UP000252100">
    <property type="component" value="Chromosome"/>
</dbReference>
<dbReference type="EMBL" id="CP031092">
    <property type="protein sequence ID" value="AXF54604.1"/>
    <property type="molecule type" value="Genomic_DNA"/>
</dbReference>
<sequence length="88" mass="11052">MKEFYQRFSDHQLHRIYNEYPEERGHVAIAWRKMKGLPYPYTLNHDDVIWDDYDKRPYKGDDLNVLYHAERVKEKRENQALEMRRQYF</sequence>
<dbReference type="OrthoDB" id="2986585at2"/>
<keyword evidence="2" id="KW-1185">Reference proteome</keyword>
<reference evidence="1 2" key="1">
    <citation type="journal article" date="2018" name="J. Microbiol.">
        <title>Salicibibacter kimchii gen. nov., sp. nov., a moderately halophilic and alkalitolerant bacterium in the family Bacillaceae, isolated from kimchi.</title>
        <authorList>
            <person name="Jang J.Y."/>
            <person name="Oh Y.J."/>
            <person name="Lim S.K."/>
            <person name="Park H.K."/>
            <person name="Lee C."/>
            <person name="Kim J.Y."/>
            <person name="Lee M.A."/>
            <person name="Choi H.J."/>
        </authorList>
    </citation>
    <scope>NUCLEOTIDE SEQUENCE [LARGE SCALE GENOMIC DNA]</scope>
    <source>
        <strain evidence="1 2">NKC1-1</strain>
    </source>
</reference>
<protein>
    <submittedName>
        <fullName evidence="1">Uncharacterized protein</fullName>
    </submittedName>
</protein>
<name>A0A345BUH3_9BACI</name>
<dbReference type="RefSeq" id="WP_114369854.1">
    <property type="nucleotide sequence ID" value="NZ_CP031092.1"/>
</dbReference>
<proteinExistence type="predicted"/>
<evidence type="ECO:0000313" key="1">
    <source>
        <dbReference type="EMBL" id="AXF54604.1"/>
    </source>
</evidence>
<dbReference type="AlphaFoldDB" id="A0A345BUH3"/>